<keyword evidence="2" id="KW-0732">Signal</keyword>
<dbReference type="Proteomes" id="UP001204000">
    <property type="component" value="Unassembled WGS sequence"/>
</dbReference>
<feature type="compositionally biased region" description="Low complexity" evidence="1">
    <location>
        <begin position="98"/>
        <end position="108"/>
    </location>
</feature>
<gene>
    <name evidence="3" type="ORF">M5J20_00500</name>
</gene>
<protein>
    <recommendedName>
        <fullName evidence="5">Nuclear transport factor 2 family protein</fullName>
    </recommendedName>
</protein>
<feature type="compositionally biased region" description="Low complexity" evidence="1">
    <location>
        <begin position="33"/>
        <end position="58"/>
    </location>
</feature>
<dbReference type="RefSeq" id="WP_253575344.1">
    <property type="nucleotide sequence ID" value="NZ_JAMFTQ010000001.1"/>
</dbReference>
<organism evidence="3 4">
    <name type="scientific">Corynebacterium stercoris</name>
    <dbReference type="NCBI Taxonomy" id="2943490"/>
    <lineage>
        <taxon>Bacteria</taxon>
        <taxon>Bacillati</taxon>
        <taxon>Actinomycetota</taxon>
        <taxon>Actinomycetes</taxon>
        <taxon>Mycobacteriales</taxon>
        <taxon>Corynebacteriaceae</taxon>
        <taxon>Corynebacterium</taxon>
    </lineage>
</organism>
<sequence>MTLTTTPMKAAAAAVTALALTFSLSACGEKQETASGGLSTAATAPGAATAEEAAGEATEAVENEASDAETTEENTAKDKDKKEPAASSSAKPKTTTKANNSGNNAGAAAVPTIANPFENGQVEVPTYEPIANGQAGSEADRKQMEDVVRKVTNPDSFATWTRTILDNSCAAVREPALEEFERQGLTLDMVEQMMRAQEAQGGTINIPKTDVKVTDVRIDGNRASATVSTSNSEGNASQVQLFAKEDGRWKVCNG</sequence>
<accession>A0ABT1FY90</accession>
<feature type="chain" id="PRO_5046900263" description="Nuclear transport factor 2 family protein" evidence="2">
    <location>
        <begin position="27"/>
        <end position="254"/>
    </location>
</feature>
<feature type="compositionally biased region" description="Basic and acidic residues" evidence="1">
    <location>
        <begin position="74"/>
        <end position="84"/>
    </location>
</feature>
<name>A0ABT1FY90_9CORY</name>
<evidence type="ECO:0000313" key="4">
    <source>
        <dbReference type="Proteomes" id="UP001204000"/>
    </source>
</evidence>
<feature type="compositionally biased region" description="Polar residues" evidence="1">
    <location>
        <begin position="86"/>
        <end position="97"/>
    </location>
</feature>
<comment type="caution">
    <text evidence="3">The sequence shown here is derived from an EMBL/GenBank/DDBJ whole genome shotgun (WGS) entry which is preliminary data.</text>
</comment>
<feature type="compositionally biased region" description="Acidic residues" evidence="1">
    <location>
        <begin position="59"/>
        <end position="72"/>
    </location>
</feature>
<feature type="signal peptide" evidence="2">
    <location>
        <begin position="1"/>
        <end position="26"/>
    </location>
</feature>
<evidence type="ECO:0008006" key="5">
    <source>
        <dbReference type="Google" id="ProtNLM"/>
    </source>
</evidence>
<keyword evidence="4" id="KW-1185">Reference proteome</keyword>
<evidence type="ECO:0000256" key="1">
    <source>
        <dbReference type="SAM" id="MobiDB-lite"/>
    </source>
</evidence>
<feature type="region of interest" description="Disordered" evidence="1">
    <location>
        <begin position="33"/>
        <end position="108"/>
    </location>
</feature>
<dbReference type="EMBL" id="JAMFTQ010000001">
    <property type="protein sequence ID" value="MCP1386681.1"/>
    <property type="molecule type" value="Genomic_DNA"/>
</dbReference>
<proteinExistence type="predicted"/>
<reference evidence="3" key="1">
    <citation type="submission" date="2022-05" db="EMBL/GenBank/DDBJ databases">
        <title>Corynebacterium sp. TA-R-1 sp. nov., isolated from human feces.</title>
        <authorList>
            <person name="Shamsuzzaman M."/>
            <person name="Dahal R.H."/>
        </authorList>
    </citation>
    <scope>NUCLEOTIDE SEQUENCE</scope>
    <source>
        <strain evidence="3">TA-R-1</strain>
    </source>
</reference>
<evidence type="ECO:0000313" key="3">
    <source>
        <dbReference type="EMBL" id="MCP1386681.1"/>
    </source>
</evidence>
<evidence type="ECO:0000256" key="2">
    <source>
        <dbReference type="SAM" id="SignalP"/>
    </source>
</evidence>